<dbReference type="EMBL" id="JAIXNE010000002">
    <property type="protein sequence ID" value="MCA6075196.1"/>
    <property type="molecule type" value="Genomic_DNA"/>
</dbReference>
<evidence type="ECO:0000313" key="3">
    <source>
        <dbReference type="EMBL" id="MCA6076373.1"/>
    </source>
</evidence>
<feature type="transmembrane region" description="Helical" evidence="1">
    <location>
        <begin position="52"/>
        <end position="72"/>
    </location>
</feature>
<comment type="caution">
    <text evidence="2">The sequence shown here is derived from an EMBL/GenBank/DDBJ whole genome shotgun (WGS) entry which is preliminary data.</text>
</comment>
<keyword evidence="1" id="KW-0812">Transmembrane</keyword>
<keyword evidence="1" id="KW-1133">Transmembrane helix</keyword>
<organism evidence="2 5">
    <name type="scientific">Fulvivirga sedimenti</name>
    <dbReference type="NCBI Taxonomy" id="2879465"/>
    <lineage>
        <taxon>Bacteria</taxon>
        <taxon>Pseudomonadati</taxon>
        <taxon>Bacteroidota</taxon>
        <taxon>Cytophagia</taxon>
        <taxon>Cytophagales</taxon>
        <taxon>Fulvivirgaceae</taxon>
        <taxon>Fulvivirga</taxon>
    </lineage>
</organism>
<evidence type="ECO:0000313" key="5">
    <source>
        <dbReference type="Proteomes" id="UP001139409"/>
    </source>
</evidence>
<evidence type="ECO:0000313" key="2">
    <source>
        <dbReference type="EMBL" id="MCA6075196.1"/>
    </source>
</evidence>
<feature type="transmembrane region" description="Helical" evidence="1">
    <location>
        <begin position="148"/>
        <end position="171"/>
    </location>
</feature>
<accession>A0A9X1KZX5</accession>
<dbReference type="Pfam" id="PF10067">
    <property type="entry name" value="DUF2306"/>
    <property type="match status" value="1"/>
</dbReference>
<proteinExistence type="predicted"/>
<dbReference type="EMBL" id="JAIXNE010000004">
    <property type="protein sequence ID" value="MCA6077501.1"/>
    <property type="molecule type" value="Genomic_DNA"/>
</dbReference>
<protein>
    <submittedName>
        <fullName evidence="2">DUF2306 domain-containing protein</fullName>
    </submittedName>
</protein>
<keyword evidence="5" id="KW-1185">Reference proteome</keyword>
<dbReference type="EMBL" id="JAIXNE010000003">
    <property type="protein sequence ID" value="MCA6076373.1"/>
    <property type="molecule type" value="Genomic_DNA"/>
</dbReference>
<feature type="transmembrane region" description="Helical" evidence="1">
    <location>
        <begin position="7"/>
        <end position="28"/>
    </location>
</feature>
<evidence type="ECO:0000256" key="1">
    <source>
        <dbReference type="SAM" id="Phobius"/>
    </source>
</evidence>
<reference evidence="2" key="1">
    <citation type="submission" date="2021-09" db="EMBL/GenBank/DDBJ databases">
        <title>Fulvivirga sp. isolated from coastal sediment.</title>
        <authorList>
            <person name="Yu H."/>
        </authorList>
    </citation>
    <scope>NUCLEOTIDE SEQUENCE</scope>
    <source>
        <strain evidence="2">1062</strain>
    </source>
</reference>
<name>A0A9X1KZX5_9BACT</name>
<gene>
    <name evidence="2" type="ORF">LDX50_09960</name>
    <name evidence="3" type="ORF">LDX50_15930</name>
    <name evidence="4" type="ORF">LDX50_21650</name>
</gene>
<feature type="transmembrane region" description="Helical" evidence="1">
    <location>
        <begin position="84"/>
        <end position="107"/>
    </location>
</feature>
<sequence>MKNPRFAFYLMAFFGITIGLYPFMYLIVDMNQGLLAAKPPEIRDTGWWQTTFYTHIIFGGVSLLIGWVQFSGKLRRKYLRWHRILGFIYLIAVLSSGMASVILAVFAEGGLTGKLGFGILGILWLVTTVVAFKNILNSRPFQHGNWMIRSYALTFAAVMLRLWMPFFGIVLHLDFPVAYPIIAWLCWVPNIVVAELLVARRNKLVRFAG</sequence>
<dbReference type="InterPro" id="IPR018750">
    <property type="entry name" value="DUF2306_membrane"/>
</dbReference>
<dbReference type="Proteomes" id="UP001139409">
    <property type="component" value="Unassembled WGS sequence"/>
</dbReference>
<evidence type="ECO:0000313" key="4">
    <source>
        <dbReference type="EMBL" id="MCA6077501.1"/>
    </source>
</evidence>
<feature type="transmembrane region" description="Helical" evidence="1">
    <location>
        <begin position="113"/>
        <end position="136"/>
    </location>
</feature>
<dbReference type="RefSeq" id="WP_225698300.1">
    <property type="nucleotide sequence ID" value="NZ_JAIXNE010000002.1"/>
</dbReference>
<keyword evidence="1" id="KW-0472">Membrane</keyword>
<dbReference type="AlphaFoldDB" id="A0A9X1KZX5"/>
<feature type="transmembrane region" description="Helical" evidence="1">
    <location>
        <begin position="177"/>
        <end position="198"/>
    </location>
</feature>